<reference evidence="1 2" key="1">
    <citation type="submission" date="2014-04" db="EMBL/GenBank/DDBJ databases">
        <title>Genome evolution of avian class.</title>
        <authorList>
            <person name="Zhang G."/>
            <person name="Li C."/>
        </authorList>
    </citation>
    <scope>NUCLEOTIDE SEQUENCE [LARGE SCALE GENOMIC DNA]</scope>
    <source>
        <strain evidence="1">BGI_N332</strain>
    </source>
</reference>
<sequence length="46" mass="5270">AIDYILLGHNHGSEEFKGMCCFNLTDISQLIEKKVQQLRELASKFT</sequence>
<organism evidence="1 2">
    <name type="scientific">Mesitornis unicolor</name>
    <name type="common">brown roatelo</name>
    <dbReference type="NCBI Taxonomy" id="54374"/>
    <lineage>
        <taxon>Eukaryota</taxon>
        <taxon>Metazoa</taxon>
        <taxon>Chordata</taxon>
        <taxon>Craniata</taxon>
        <taxon>Vertebrata</taxon>
        <taxon>Euteleostomi</taxon>
        <taxon>Archelosauria</taxon>
        <taxon>Archosauria</taxon>
        <taxon>Dinosauria</taxon>
        <taxon>Saurischia</taxon>
        <taxon>Theropoda</taxon>
        <taxon>Coelurosauria</taxon>
        <taxon>Aves</taxon>
        <taxon>Neognathae</taxon>
        <taxon>Neoaves</taxon>
        <taxon>Columbimorphae</taxon>
        <taxon>Mesitornithiformes</taxon>
        <taxon>Mesitornithidae</taxon>
        <taxon>Mesitornis</taxon>
    </lineage>
</organism>
<feature type="non-terminal residue" evidence="1">
    <location>
        <position position="1"/>
    </location>
</feature>
<dbReference type="Gene3D" id="1.10.287.210">
    <property type="match status" value="1"/>
</dbReference>
<protein>
    <submittedName>
        <fullName evidence="1">Uncharacterized protein</fullName>
    </submittedName>
</protein>
<gene>
    <name evidence="1" type="ORF">N332_04060</name>
</gene>
<feature type="non-terminal residue" evidence="1">
    <location>
        <position position="46"/>
    </location>
</feature>
<keyword evidence="2" id="KW-1185">Reference proteome</keyword>
<name>A0A091R3G0_9AVES</name>
<dbReference type="Proteomes" id="UP000053369">
    <property type="component" value="Unassembled WGS sequence"/>
</dbReference>
<evidence type="ECO:0000313" key="1">
    <source>
        <dbReference type="EMBL" id="KFQ33451.1"/>
    </source>
</evidence>
<evidence type="ECO:0000313" key="2">
    <source>
        <dbReference type="Proteomes" id="UP000053369"/>
    </source>
</evidence>
<proteinExistence type="predicted"/>
<dbReference type="AlphaFoldDB" id="A0A091R3G0"/>
<accession>A0A091R3G0</accession>
<dbReference type="EMBL" id="KK807994">
    <property type="protein sequence ID" value="KFQ33451.1"/>
    <property type="molecule type" value="Genomic_DNA"/>
</dbReference>